<feature type="compositionally biased region" description="Basic and acidic residues" evidence="1">
    <location>
        <begin position="343"/>
        <end position="363"/>
    </location>
</feature>
<dbReference type="PATRIC" id="fig|136160.3.peg.3334"/>
<feature type="region of interest" description="Disordered" evidence="1">
    <location>
        <begin position="343"/>
        <end position="369"/>
    </location>
</feature>
<dbReference type="EMBL" id="LILD01000001">
    <property type="protein sequence ID" value="KOO39897.1"/>
    <property type="molecule type" value="Genomic_DNA"/>
</dbReference>
<feature type="domain" description="Phage-like element PBSX protein XkdF" evidence="2">
    <location>
        <begin position="42"/>
        <end position="156"/>
    </location>
</feature>
<protein>
    <recommendedName>
        <fullName evidence="2">Phage-like element PBSX protein XkdF domain-containing protein</fullName>
    </recommendedName>
</protein>
<name>A0A0M0KMR0_ALKHA</name>
<feature type="compositionally biased region" description="Polar residues" evidence="1">
    <location>
        <begin position="311"/>
        <end position="321"/>
    </location>
</feature>
<evidence type="ECO:0000259" key="2">
    <source>
        <dbReference type="Pfam" id="PF14550"/>
    </source>
</evidence>
<feature type="compositionally biased region" description="Basic and acidic residues" evidence="1">
    <location>
        <begin position="299"/>
        <end position="309"/>
    </location>
</feature>
<gene>
    <name evidence="3" type="ORF">AMD02_14355</name>
</gene>
<evidence type="ECO:0000256" key="1">
    <source>
        <dbReference type="SAM" id="MobiDB-lite"/>
    </source>
</evidence>
<proteinExistence type="predicted"/>
<feature type="region of interest" description="Disordered" evidence="1">
    <location>
        <begin position="299"/>
        <end position="321"/>
    </location>
</feature>
<accession>A0A0M0KMR0</accession>
<dbReference type="InterPro" id="IPR027924">
    <property type="entry name" value="XkdF"/>
</dbReference>
<dbReference type="AlphaFoldDB" id="A0A0M0KMR0"/>
<dbReference type="Pfam" id="PF14550">
    <property type="entry name" value="Peptidase_S78_2"/>
    <property type="match status" value="1"/>
</dbReference>
<dbReference type="RefSeq" id="WP_053431746.1">
    <property type="nucleotide sequence ID" value="NZ_LILD02000002.1"/>
</dbReference>
<sequence length="369" mass="41604">MPRELINAQITHVSLVDKGANGKKFAIVKSEKDPVFQKTVSILKSDEEKQLVTGVVYEPEVEDAHGDFMTAEEIEKAAHQFLKDYRNIDKQHDFISDVGEVVESWIAKSDMTLGDEEITEGTWVMTVKVTDNESWESIKKGDITGFSMAGLAETIEKQKEAPVEDKSSMEAFFNLMKSFFTTGKSQVAKGEVRDNYQHNQARRNLWAVWDAMEDAFYSSIWHNPTPQVADFERIKAAANEFVEIVSEIQSPEAVEKAMAAKPEDVKKAKEDNEVKPEEFQQALEKAMDPLNKKLEVLEKSLETDSKESEGQAESSEENQLVEQVQKAIAPFVARIEKLEEVRGFTKQADDDGDGKEDVKKSDSLWDGIL</sequence>
<reference evidence="3" key="1">
    <citation type="submission" date="2015-08" db="EMBL/GenBank/DDBJ databases">
        <title>Complete DNA Sequence of Pseudomonas syringae pv. actinidiae, the Causal Agent of Kiwifruit Canker Disease.</title>
        <authorList>
            <person name="Rikkerink E.H.A."/>
            <person name="Fineran P.C."/>
        </authorList>
    </citation>
    <scope>NUCLEOTIDE SEQUENCE</scope>
    <source>
        <strain evidence="3">DSM 13666</strain>
    </source>
</reference>
<comment type="caution">
    <text evidence="3">The sequence shown here is derived from an EMBL/GenBank/DDBJ whole genome shotgun (WGS) entry which is preliminary data.</text>
</comment>
<organism evidence="3">
    <name type="scientific">Halalkalibacterium halodurans</name>
    <name type="common">Bacillus halodurans</name>
    <dbReference type="NCBI Taxonomy" id="86665"/>
    <lineage>
        <taxon>Bacteria</taxon>
        <taxon>Bacillati</taxon>
        <taxon>Bacillota</taxon>
        <taxon>Bacilli</taxon>
        <taxon>Bacillales</taxon>
        <taxon>Bacillaceae</taxon>
        <taxon>Halalkalibacterium (ex Joshi et al. 2022)</taxon>
    </lineage>
</organism>
<evidence type="ECO:0000313" key="3">
    <source>
        <dbReference type="EMBL" id="KOO39897.1"/>
    </source>
</evidence>